<comment type="similarity">
    <text evidence="3">Belongs to the complex I NDUFA5 subunit family.</text>
</comment>
<evidence type="ECO:0000256" key="10">
    <source>
        <dbReference type="ARBA" id="ARBA00023136"/>
    </source>
</evidence>
<proteinExistence type="inferred from homology"/>
<dbReference type="KEGG" id="foc:113209525"/>
<comment type="subcellular location">
    <subcellularLocation>
        <location evidence="2">Mitochondrion inner membrane</location>
        <topology evidence="2">Peripheral membrane protein</topology>
        <orientation evidence="2">Matrix side</orientation>
    </subcellularLocation>
</comment>
<dbReference type="Pfam" id="PF04716">
    <property type="entry name" value="ETC_C1_NDUFA5"/>
    <property type="match status" value="1"/>
</dbReference>
<evidence type="ECO:0000256" key="3">
    <source>
        <dbReference type="ARBA" id="ARBA00010261"/>
    </source>
</evidence>
<dbReference type="GeneID" id="113209525"/>
<keyword evidence="10" id="KW-0472">Membrane</keyword>
<dbReference type="CTD" id="39214"/>
<dbReference type="PANTHER" id="PTHR12653">
    <property type="entry name" value="NADH-UBIQUINONE OXIDOREDUCTASE 13 KD-B SUBUNIT"/>
    <property type="match status" value="1"/>
</dbReference>
<name>A0A6J1SPZ0_FRAOC</name>
<evidence type="ECO:0000256" key="6">
    <source>
        <dbReference type="ARBA" id="ARBA00022660"/>
    </source>
</evidence>
<dbReference type="PANTHER" id="PTHR12653:SF0">
    <property type="entry name" value="NADH DEHYDROGENASE [UBIQUINONE] 1 ALPHA SUBCOMPLEX SUBUNIT 5"/>
    <property type="match status" value="1"/>
</dbReference>
<keyword evidence="6" id="KW-0679">Respiratory chain</keyword>
<comment type="subunit">
    <text evidence="4">Complex I is composed of 45 different subunits.</text>
</comment>
<evidence type="ECO:0000256" key="8">
    <source>
        <dbReference type="ARBA" id="ARBA00022982"/>
    </source>
</evidence>
<dbReference type="RefSeq" id="XP_026282868.1">
    <property type="nucleotide sequence ID" value="XM_026427083.2"/>
</dbReference>
<comment type="function">
    <text evidence="1">Accessory subunit of the mitochondrial membrane respiratory chain NADH dehydrogenase (Complex I), that is believed not to be involved in catalysis. Complex I functions in the transfer of electrons from NADH to the respiratory chain. The immediate electron acceptor for the enzyme is believed to be ubiquinone.</text>
</comment>
<sequence>MAGVTLKLATGLTGMKVARHPTKTLSGIYGKILRTTAKMPDDAAYRKYTEAVVRDRAAVVERAGDDWKRVEQELNSGQIEELIIQADKELSLARKMLAWKPWEPLVTKPEADQWKWPPPK</sequence>
<dbReference type="OrthoDB" id="286811at2759"/>
<dbReference type="GO" id="GO:0022904">
    <property type="term" value="P:respiratory electron transport chain"/>
    <property type="evidence" value="ECO:0007669"/>
    <property type="project" value="InterPro"/>
</dbReference>
<keyword evidence="7" id="KW-0999">Mitochondrion inner membrane</keyword>
<evidence type="ECO:0000256" key="9">
    <source>
        <dbReference type="ARBA" id="ARBA00023128"/>
    </source>
</evidence>
<evidence type="ECO:0000256" key="5">
    <source>
        <dbReference type="ARBA" id="ARBA00022448"/>
    </source>
</evidence>
<evidence type="ECO:0000256" key="4">
    <source>
        <dbReference type="ARBA" id="ARBA00011533"/>
    </source>
</evidence>
<protein>
    <submittedName>
        <fullName evidence="12">NADH dehydrogenase [ubiquinone] 1 alpha subcomplex subunit 5</fullName>
    </submittedName>
</protein>
<keyword evidence="9" id="KW-0496">Mitochondrion</keyword>
<dbReference type="AlphaFoldDB" id="A0A6J1SPZ0"/>
<reference evidence="12" key="1">
    <citation type="submission" date="2025-08" db="UniProtKB">
        <authorList>
            <consortium name="RefSeq"/>
        </authorList>
    </citation>
    <scope>IDENTIFICATION</scope>
    <source>
        <tissue evidence="12">Whole organism</tissue>
    </source>
</reference>
<dbReference type="Proteomes" id="UP000504606">
    <property type="component" value="Unplaced"/>
</dbReference>
<evidence type="ECO:0000256" key="2">
    <source>
        <dbReference type="ARBA" id="ARBA00004443"/>
    </source>
</evidence>
<evidence type="ECO:0000313" key="12">
    <source>
        <dbReference type="RefSeq" id="XP_026282868.1"/>
    </source>
</evidence>
<dbReference type="GO" id="GO:0005743">
    <property type="term" value="C:mitochondrial inner membrane"/>
    <property type="evidence" value="ECO:0007669"/>
    <property type="project" value="UniProtKB-SubCell"/>
</dbReference>
<keyword evidence="8" id="KW-0249">Electron transport</keyword>
<dbReference type="InterPro" id="IPR006806">
    <property type="entry name" value="NDUFA5"/>
</dbReference>
<organism evidence="11 12">
    <name type="scientific">Frankliniella occidentalis</name>
    <name type="common">Western flower thrips</name>
    <name type="synonym">Euthrips occidentalis</name>
    <dbReference type="NCBI Taxonomy" id="133901"/>
    <lineage>
        <taxon>Eukaryota</taxon>
        <taxon>Metazoa</taxon>
        <taxon>Ecdysozoa</taxon>
        <taxon>Arthropoda</taxon>
        <taxon>Hexapoda</taxon>
        <taxon>Insecta</taxon>
        <taxon>Pterygota</taxon>
        <taxon>Neoptera</taxon>
        <taxon>Paraneoptera</taxon>
        <taxon>Thysanoptera</taxon>
        <taxon>Terebrantia</taxon>
        <taxon>Thripoidea</taxon>
        <taxon>Thripidae</taxon>
        <taxon>Frankliniella</taxon>
    </lineage>
</organism>
<evidence type="ECO:0000256" key="7">
    <source>
        <dbReference type="ARBA" id="ARBA00022792"/>
    </source>
</evidence>
<accession>A0A6J1SPZ0</accession>
<gene>
    <name evidence="12" type="primary">LOC113209525</name>
</gene>
<evidence type="ECO:0000256" key="1">
    <source>
        <dbReference type="ARBA" id="ARBA00003195"/>
    </source>
</evidence>
<keyword evidence="11" id="KW-1185">Reference proteome</keyword>
<keyword evidence="5" id="KW-0813">Transport</keyword>
<evidence type="ECO:0000313" key="11">
    <source>
        <dbReference type="Proteomes" id="UP000504606"/>
    </source>
</evidence>